<dbReference type="AlphaFoldDB" id="A0A975G125"/>
<keyword evidence="3" id="KW-1185">Reference proteome</keyword>
<sequence length="590" mass="62811">MRLSRIPDLSSDRALVRLALAVTLVVAAALTWRDWNLAKSLGDTDDAMRLVLVRDLLSGRGWYDQWVGRLQPPMGVYMHWSRLLDGGLAAMTAMFRLALPPAAAETATRLVWPLMWIFPAALCSLALARRLGGSAAMFVCAAILAVNLQIYEQFHPGRVDHHDVQIVMALVAAVCAMTRARRAHWALVGGAATGFGLAVGMEALPFEAVVGASYALRLAWDEGEAEAGRNYGAALAASTIGFFLLQTPPMRWGIAACDALGLNLVAAVTVAGAGLALLAAFAGRLSRPARLAGLAGLGLAVAVIYLKFDPLCLGGPFAAVDPRLKPFWFDRITELLSWPQLLRSDRVTAVFTITAGVGVALAVIVRLLLERSRISADVALACVLGLLAVVLASQAYRMQDYVFWLGFPMLAWLFGWIVERWLGGVTLAAVAISLFASPLFLGAGAGKAVELALGPPPASAIRPVISSACYDTAAYRQLAAQPPGLVLGGIDLGSFVLANTPHSVVTAPYHRMSWGIYAAHQAMAASPNEAEARVRALKVDYVVDCPTAPLTSGPSSLEASLRRGLVPSWLDPLPAKGQVLKTYRVRPRIG</sequence>
<feature type="transmembrane region" description="Helical" evidence="1">
    <location>
        <begin position="291"/>
        <end position="308"/>
    </location>
</feature>
<feature type="transmembrane region" description="Helical" evidence="1">
    <location>
        <begin position="110"/>
        <end position="128"/>
    </location>
</feature>
<dbReference type="Proteomes" id="UP000676409">
    <property type="component" value="Chromosome"/>
</dbReference>
<feature type="transmembrane region" description="Helical" evidence="1">
    <location>
        <begin position="192"/>
        <end position="216"/>
    </location>
</feature>
<keyword evidence="1" id="KW-0812">Transmembrane</keyword>
<keyword evidence="1" id="KW-1133">Transmembrane helix</keyword>
<gene>
    <name evidence="2" type="ORF">KCG34_01510</name>
</gene>
<protein>
    <submittedName>
        <fullName evidence="2">Uncharacterized protein</fullName>
    </submittedName>
</protein>
<dbReference type="KEGG" id="caul:KCG34_01510"/>
<evidence type="ECO:0000313" key="3">
    <source>
        <dbReference type="Proteomes" id="UP000676409"/>
    </source>
</evidence>
<accession>A0A975G125</accession>
<evidence type="ECO:0000256" key="1">
    <source>
        <dbReference type="SAM" id="Phobius"/>
    </source>
</evidence>
<dbReference type="RefSeq" id="WP_211938647.1">
    <property type="nucleotide sequence ID" value="NZ_CP073078.1"/>
</dbReference>
<feature type="transmembrane region" description="Helical" evidence="1">
    <location>
        <begin position="347"/>
        <end position="369"/>
    </location>
</feature>
<reference evidence="2" key="1">
    <citation type="submission" date="2021-04" db="EMBL/GenBank/DDBJ databases">
        <title>The complete genome sequence of Caulobacter sp. S6.</title>
        <authorList>
            <person name="Tang Y."/>
            <person name="Ouyang W."/>
            <person name="Liu Q."/>
            <person name="Huang B."/>
            <person name="Guo Z."/>
            <person name="Lei P."/>
        </authorList>
    </citation>
    <scope>NUCLEOTIDE SEQUENCE</scope>
    <source>
        <strain evidence="2">S6</strain>
    </source>
</reference>
<name>A0A975G125_9CAUL</name>
<proteinExistence type="predicted"/>
<feature type="transmembrane region" description="Helical" evidence="1">
    <location>
        <begin position="425"/>
        <end position="446"/>
    </location>
</feature>
<evidence type="ECO:0000313" key="2">
    <source>
        <dbReference type="EMBL" id="QUD88597.1"/>
    </source>
</evidence>
<feature type="transmembrane region" description="Helical" evidence="1">
    <location>
        <begin position="14"/>
        <end position="32"/>
    </location>
</feature>
<keyword evidence="1" id="KW-0472">Membrane</keyword>
<organism evidence="2 3">
    <name type="scientific">Phenylobacterium montanum</name>
    <dbReference type="NCBI Taxonomy" id="2823693"/>
    <lineage>
        <taxon>Bacteria</taxon>
        <taxon>Pseudomonadati</taxon>
        <taxon>Pseudomonadota</taxon>
        <taxon>Alphaproteobacteria</taxon>
        <taxon>Caulobacterales</taxon>
        <taxon>Caulobacteraceae</taxon>
        <taxon>Phenylobacterium</taxon>
    </lineage>
</organism>
<dbReference type="EMBL" id="CP073078">
    <property type="protein sequence ID" value="QUD88597.1"/>
    <property type="molecule type" value="Genomic_DNA"/>
</dbReference>
<feature type="transmembrane region" description="Helical" evidence="1">
    <location>
        <begin position="252"/>
        <end position="279"/>
    </location>
</feature>
<feature type="transmembrane region" description="Helical" evidence="1">
    <location>
        <begin position="376"/>
        <end position="395"/>
    </location>
</feature>
<feature type="transmembrane region" description="Helical" evidence="1">
    <location>
        <begin position="401"/>
        <end position="418"/>
    </location>
</feature>